<accession>A0ACD2ZXU7</accession>
<proteinExistence type="predicted"/>
<evidence type="ECO:0000313" key="1">
    <source>
        <dbReference type="EMBL" id="TFK58260.1"/>
    </source>
</evidence>
<organism evidence="1 2">
    <name type="scientific">Pluteus cervinus</name>
    <dbReference type="NCBI Taxonomy" id="181527"/>
    <lineage>
        <taxon>Eukaryota</taxon>
        <taxon>Fungi</taxon>
        <taxon>Dikarya</taxon>
        <taxon>Basidiomycota</taxon>
        <taxon>Agaricomycotina</taxon>
        <taxon>Agaricomycetes</taxon>
        <taxon>Agaricomycetidae</taxon>
        <taxon>Agaricales</taxon>
        <taxon>Pluteineae</taxon>
        <taxon>Pluteaceae</taxon>
        <taxon>Pluteus</taxon>
    </lineage>
</organism>
<sequence>MVRALVACRGIEDWPVETVTFDLQYDGLKIQMMDSASRSRSISIRLNIPRAGSRRFLQIFTILPPFAMKTLILPGGLCEGNASALLGHLDAPGTVEEMKVLQVFVPIFTAIIYNQNRKLREITGFKDARDVGKTRKMDNETKARCWVILTFHTLVTLEYYGDPLADGAGMYPEDPEAEEGDITAWWCSKVLSSKEGRLGRKYFEILGEWLRWRKAVGLGVKELVFNNMNVPLARRDLETLCEGVEVKCVDVVHRTGKGELSKVLGFKVNPNA</sequence>
<evidence type="ECO:0000313" key="2">
    <source>
        <dbReference type="Proteomes" id="UP000308600"/>
    </source>
</evidence>
<dbReference type="Proteomes" id="UP000308600">
    <property type="component" value="Unassembled WGS sequence"/>
</dbReference>
<name>A0ACD2ZXU7_9AGAR</name>
<keyword evidence="2" id="KW-1185">Reference proteome</keyword>
<gene>
    <name evidence="1" type="ORF">BDN72DRAFT_112746</name>
</gene>
<reference evidence="1 2" key="1">
    <citation type="journal article" date="2019" name="Nat. Ecol. Evol.">
        <title>Megaphylogeny resolves global patterns of mushroom evolution.</title>
        <authorList>
            <person name="Varga T."/>
            <person name="Krizsan K."/>
            <person name="Foldi C."/>
            <person name="Dima B."/>
            <person name="Sanchez-Garcia M."/>
            <person name="Sanchez-Ramirez S."/>
            <person name="Szollosi G.J."/>
            <person name="Szarkandi J.G."/>
            <person name="Papp V."/>
            <person name="Albert L."/>
            <person name="Andreopoulos W."/>
            <person name="Angelini C."/>
            <person name="Antonin V."/>
            <person name="Barry K.W."/>
            <person name="Bougher N.L."/>
            <person name="Buchanan P."/>
            <person name="Buyck B."/>
            <person name="Bense V."/>
            <person name="Catcheside P."/>
            <person name="Chovatia M."/>
            <person name="Cooper J."/>
            <person name="Damon W."/>
            <person name="Desjardin D."/>
            <person name="Finy P."/>
            <person name="Geml J."/>
            <person name="Haridas S."/>
            <person name="Hughes K."/>
            <person name="Justo A."/>
            <person name="Karasinski D."/>
            <person name="Kautmanova I."/>
            <person name="Kiss B."/>
            <person name="Kocsube S."/>
            <person name="Kotiranta H."/>
            <person name="LaButti K.M."/>
            <person name="Lechner B.E."/>
            <person name="Liimatainen K."/>
            <person name="Lipzen A."/>
            <person name="Lukacs Z."/>
            <person name="Mihaltcheva S."/>
            <person name="Morgado L.N."/>
            <person name="Niskanen T."/>
            <person name="Noordeloos M.E."/>
            <person name="Ohm R.A."/>
            <person name="Ortiz-Santana B."/>
            <person name="Ovrebo C."/>
            <person name="Racz N."/>
            <person name="Riley R."/>
            <person name="Savchenko A."/>
            <person name="Shiryaev A."/>
            <person name="Soop K."/>
            <person name="Spirin V."/>
            <person name="Szebenyi C."/>
            <person name="Tomsovsky M."/>
            <person name="Tulloss R.E."/>
            <person name="Uehling J."/>
            <person name="Grigoriev I.V."/>
            <person name="Vagvolgyi C."/>
            <person name="Papp T."/>
            <person name="Martin F.M."/>
            <person name="Miettinen O."/>
            <person name="Hibbett D.S."/>
            <person name="Nagy L.G."/>
        </authorList>
    </citation>
    <scope>NUCLEOTIDE SEQUENCE [LARGE SCALE GENOMIC DNA]</scope>
    <source>
        <strain evidence="1 2">NL-1719</strain>
    </source>
</reference>
<protein>
    <submittedName>
        <fullName evidence="1">Uncharacterized protein</fullName>
    </submittedName>
</protein>
<dbReference type="EMBL" id="ML209498">
    <property type="protein sequence ID" value="TFK58260.1"/>
    <property type="molecule type" value="Genomic_DNA"/>
</dbReference>